<proteinExistence type="predicted"/>
<evidence type="ECO:0000313" key="4">
    <source>
        <dbReference type="Proteomes" id="UP000259211"/>
    </source>
</evidence>
<keyword evidence="1" id="KW-1133">Transmembrane helix</keyword>
<comment type="caution">
    <text evidence="3">The sequence shown here is derived from an EMBL/GenBank/DDBJ whole genome shotgun (WGS) entry which is preliminary data.</text>
</comment>
<dbReference type="EMBL" id="NOWI01000004">
    <property type="protein sequence ID" value="RFT44963.1"/>
    <property type="molecule type" value="Genomic_DNA"/>
</dbReference>
<feature type="transmembrane region" description="Helical" evidence="1">
    <location>
        <begin position="6"/>
        <end position="26"/>
    </location>
</feature>
<reference evidence="3 4" key="1">
    <citation type="submission" date="2017-07" db="EMBL/GenBank/DDBJ databases">
        <authorList>
            <person name="Sun Z.S."/>
            <person name="Albrecht U."/>
            <person name="Echele G."/>
            <person name="Lee C.C."/>
        </authorList>
    </citation>
    <scope>NUCLEOTIDE SEQUENCE [LARGE SCALE GENOMIC DNA]</scope>
    <source>
        <strain evidence="3 4">P16-029</strain>
    </source>
</reference>
<reference evidence="2" key="2">
    <citation type="submission" date="2024-02" db="EMBL/GenBank/DDBJ databases">
        <title>Bacterial skin colonization with Propionibacterium avidum as a risk factor for Periprosthetic Joint Infections - a single-center prospective study.</title>
        <authorList>
            <person name="Achermann Y."/>
        </authorList>
    </citation>
    <scope>NUCLEOTIDE SEQUENCE</scope>
    <source>
        <strain evidence="2">PAVI-2017310195</strain>
    </source>
</reference>
<dbReference type="Proteomes" id="UP000259211">
    <property type="component" value="Unassembled WGS sequence"/>
</dbReference>
<organism evidence="3 4">
    <name type="scientific">Cutibacterium avidum</name>
    <dbReference type="NCBI Taxonomy" id="33010"/>
    <lineage>
        <taxon>Bacteria</taxon>
        <taxon>Bacillati</taxon>
        <taxon>Actinomycetota</taxon>
        <taxon>Actinomycetes</taxon>
        <taxon>Propionibacteriales</taxon>
        <taxon>Propionibacteriaceae</taxon>
        <taxon>Cutibacterium</taxon>
    </lineage>
</organism>
<evidence type="ECO:0000256" key="1">
    <source>
        <dbReference type="SAM" id="Phobius"/>
    </source>
</evidence>
<keyword evidence="1" id="KW-0812">Transmembrane</keyword>
<sequence length="67" mass="7853">MWWMWVLVLAFVLFVVEIVVGMIWLWHKVVALLSDVERTTSRLDELAHVLEDLDTTAGKESMRPDVR</sequence>
<dbReference type="EMBL" id="JBAKUA010000015">
    <property type="protein sequence ID" value="MEH1547292.1"/>
    <property type="molecule type" value="Genomic_DNA"/>
</dbReference>
<accession>A0A3E2DJ55</accession>
<evidence type="ECO:0000313" key="3">
    <source>
        <dbReference type="EMBL" id="RFT44963.1"/>
    </source>
</evidence>
<protein>
    <submittedName>
        <fullName evidence="3">Uncharacterized protein</fullName>
    </submittedName>
</protein>
<name>A0A3E2DJ55_9ACTN</name>
<dbReference type="RefSeq" id="WP_004810945.1">
    <property type="nucleotide sequence ID" value="NZ_AP024309.1"/>
</dbReference>
<dbReference type="AlphaFoldDB" id="A0A3E2DJ55"/>
<evidence type="ECO:0000313" key="2">
    <source>
        <dbReference type="EMBL" id="MEH1547292.1"/>
    </source>
</evidence>
<gene>
    <name evidence="3" type="ORF">CHT91_05835</name>
    <name evidence="2" type="ORF">V7F78_09795</name>
</gene>
<dbReference type="Proteomes" id="UP001309299">
    <property type="component" value="Unassembled WGS sequence"/>
</dbReference>
<keyword evidence="1" id="KW-0472">Membrane</keyword>